<evidence type="ECO:0000313" key="2">
    <source>
        <dbReference type="EMBL" id="CAB5221782.1"/>
    </source>
</evidence>
<protein>
    <submittedName>
        <fullName evidence="2">Uncharacterized protein</fullName>
    </submittedName>
</protein>
<accession>A0A6J7WYI1</accession>
<organism evidence="2">
    <name type="scientific">uncultured Caudovirales phage</name>
    <dbReference type="NCBI Taxonomy" id="2100421"/>
    <lineage>
        <taxon>Viruses</taxon>
        <taxon>Duplodnaviria</taxon>
        <taxon>Heunggongvirae</taxon>
        <taxon>Uroviricota</taxon>
        <taxon>Caudoviricetes</taxon>
        <taxon>Peduoviridae</taxon>
        <taxon>Maltschvirus</taxon>
        <taxon>Maltschvirus maltsch</taxon>
    </lineage>
</organism>
<sequence length="180" mass="20269">MAAVTLNRTYTRPSLMIFSTTEPIEGTGGNAGKWDFGSGTVLYLTDDNRESLQITPQRIESKRRMIDGTMRSVHIADKNEFSTSWTNLPSRKTRPTPSTPDGLSNKITSDSFGAGQDIKDWYDSNLSDFWVLLVFDANVTNAPASSAEKYNVFFDDFQYDIVKRGQFNDLWDVSISLVEK</sequence>
<dbReference type="EMBL" id="LR798295">
    <property type="protein sequence ID" value="CAB5221782.1"/>
    <property type="molecule type" value="Genomic_DNA"/>
</dbReference>
<gene>
    <name evidence="2" type="ORF">UFOVP359_66</name>
</gene>
<evidence type="ECO:0000256" key="1">
    <source>
        <dbReference type="SAM" id="MobiDB-lite"/>
    </source>
</evidence>
<name>A0A6J7WYI1_9CAUD</name>
<proteinExistence type="predicted"/>
<reference evidence="2" key="1">
    <citation type="submission" date="2020-05" db="EMBL/GenBank/DDBJ databases">
        <authorList>
            <person name="Chiriac C."/>
            <person name="Salcher M."/>
            <person name="Ghai R."/>
            <person name="Kavagutti S V."/>
        </authorList>
    </citation>
    <scope>NUCLEOTIDE SEQUENCE</scope>
</reference>
<feature type="region of interest" description="Disordered" evidence="1">
    <location>
        <begin position="84"/>
        <end position="107"/>
    </location>
</feature>